<organism evidence="2 3">
    <name type="scientific">Flagellimonas aquimarina</name>
    <dbReference type="NCBI Taxonomy" id="2201895"/>
    <lineage>
        <taxon>Bacteria</taxon>
        <taxon>Pseudomonadati</taxon>
        <taxon>Bacteroidota</taxon>
        <taxon>Flavobacteriia</taxon>
        <taxon>Flavobacteriales</taxon>
        <taxon>Flavobacteriaceae</taxon>
        <taxon>Flagellimonas</taxon>
    </lineage>
</organism>
<dbReference type="RefSeq" id="WP_109660748.1">
    <property type="nucleotide sequence ID" value="NZ_QGEG01000001.1"/>
</dbReference>
<dbReference type="Gene3D" id="3.30.70.930">
    <property type="match status" value="1"/>
</dbReference>
<reference evidence="2 3" key="1">
    <citation type="submission" date="2018-05" db="EMBL/GenBank/DDBJ databases">
        <title>Complete genome sequence of Flagellimonas aquimarina ECD12 isolated from seaweed Ecklonia cava.</title>
        <authorList>
            <person name="Choi S."/>
            <person name="Seong C."/>
        </authorList>
    </citation>
    <scope>NUCLEOTIDE SEQUENCE [LARGE SCALE GENOMIC DNA]</scope>
    <source>
        <strain evidence="2 3">ECD12</strain>
    </source>
</reference>
<accession>A0A316L111</accession>
<dbReference type="InterPro" id="IPR029756">
    <property type="entry name" value="MTH1187/YkoF-like"/>
</dbReference>
<sequence length="86" mass="10098">MKISAELTLTPLQDNFEPPIIDFIKKLRESELTVLENPLSTQVYGDYDKVMELLQKEIKQSFENIEHVVLSMKIVKSDRSQYEPHF</sequence>
<dbReference type="Pfam" id="PF01910">
    <property type="entry name" value="Thiamine_BP"/>
    <property type="match status" value="1"/>
</dbReference>
<protein>
    <recommendedName>
        <fullName evidence="1">Thiamine-binding protein domain-containing protein</fullName>
    </recommendedName>
</protein>
<dbReference type="SUPFAM" id="SSF89957">
    <property type="entry name" value="MTH1187/YkoF-like"/>
    <property type="match status" value="1"/>
</dbReference>
<gene>
    <name evidence="2" type="ORF">DKG77_04935</name>
</gene>
<dbReference type="InterPro" id="IPR002767">
    <property type="entry name" value="Thiamine_BP"/>
</dbReference>
<evidence type="ECO:0000313" key="2">
    <source>
        <dbReference type="EMBL" id="PWL40172.1"/>
    </source>
</evidence>
<comment type="caution">
    <text evidence="2">The sequence shown here is derived from an EMBL/GenBank/DDBJ whole genome shotgun (WGS) entry which is preliminary data.</text>
</comment>
<dbReference type="Proteomes" id="UP000245762">
    <property type="component" value="Unassembled WGS sequence"/>
</dbReference>
<keyword evidence="3" id="KW-1185">Reference proteome</keyword>
<feature type="domain" description="Thiamine-binding protein" evidence="1">
    <location>
        <begin position="5"/>
        <end position="75"/>
    </location>
</feature>
<dbReference type="AlphaFoldDB" id="A0A316L111"/>
<evidence type="ECO:0000313" key="3">
    <source>
        <dbReference type="Proteomes" id="UP000245762"/>
    </source>
</evidence>
<dbReference type="EMBL" id="QGEG01000001">
    <property type="protein sequence ID" value="PWL40172.1"/>
    <property type="molecule type" value="Genomic_DNA"/>
</dbReference>
<name>A0A316L111_9FLAO</name>
<evidence type="ECO:0000259" key="1">
    <source>
        <dbReference type="Pfam" id="PF01910"/>
    </source>
</evidence>
<proteinExistence type="predicted"/>
<dbReference type="OrthoDB" id="164222at2"/>